<dbReference type="PANTHER" id="PTHR43133">
    <property type="entry name" value="RNA POLYMERASE ECF-TYPE SIGMA FACTO"/>
    <property type="match status" value="1"/>
</dbReference>
<dbReference type="SUPFAM" id="SSF88946">
    <property type="entry name" value="Sigma2 domain of RNA polymerase sigma factors"/>
    <property type="match status" value="1"/>
</dbReference>
<evidence type="ECO:0000313" key="8">
    <source>
        <dbReference type="EMBL" id="EEG76362.1"/>
    </source>
</evidence>
<dbReference type="Gene3D" id="1.10.1740.10">
    <property type="match status" value="1"/>
</dbReference>
<dbReference type="AlphaFoldDB" id="C0GJZ3"/>
<dbReference type="InterPro" id="IPR013249">
    <property type="entry name" value="RNA_pol_sigma70_r4_t2"/>
</dbReference>
<evidence type="ECO:0000256" key="5">
    <source>
        <dbReference type="ARBA" id="ARBA00023163"/>
    </source>
</evidence>
<gene>
    <name evidence="8" type="ORF">DealDRAFT_2802</name>
</gene>
<dbReference type="PANTHER" id="PTHR43133:SF8">
    <property type="entry name" value="RNA POLYMERASE SIGMA FACTOR HI_1459-RELATED"/>
    <property type="match status" value="1"/>
</dbReference>
<protein>
    <submittedName>
        <fullName evidence="8">RNA polymerase, sigma-24 subunit, ECF subfamily</fullName>
    </submittedName>
</protein>
<dbReference type="GO" id="GO:0003677">
    <property type="term" value="F:DNA binding"/>
    <property type="evidence" value="ECO:0007669"/>
    <property type="project" value="UniProtKB-KW"/>
</dbReference>
<keyword evidence="9" id="KW-1185">Reference proteome</keyword>
<feature type="domain" description="RNA polymerase sigma-70 region 2" evidence="6">
    <location>
        <begin position="30"/>
        <end position="87"/>
    </location>
</feature>
<sequence length="179" mass="21080">MDQELKQLFMAGDKKSFQELYNLLIDSTLRTAVVITKNEEIAKDAVQETFIRIYKNRHSFDVNKAFQPWFYRILTNECNRLMKKESKILNLNKPMDDEEYKLAAKTEEDYSDLYEAIQSLKDLYRIPIILKYLQGLSEKEIAETLVLNQNTVKTRLYKGRDLLKSRLKEDCEGGSRCGY</sequence>
<dbReference type="Proteomes" id="UP000006443">
    <property type="component" value="Unassembled WGS sequence"/>
</dbReference>
<dbReference type="Pfam" id="PF04542">
    <property type="entry name" value="Sigma70_r2"/>
    <property type="match status" value="1"/>
</dbReference>
<name>C0GJZ3_DETAL</name>
<evidence type="ECO:0000256" key="4">
    <source>
        <dbReference type="ARBA" id="ARBA00023125"/>
    </source>
</evidence>
<comment type="caution">
    <text evidence="8">The sequence shown here is derived from an EMBL/GenBank/DDBJ whole genome shotgun (WGS) entry which is preliminary data.</text>
</comment>
<feature type="domain" description="RNA polymerase sigma factor 70 region 4 type 2" evidence="7">
    <location>
        <begin position="112"/>
        <end position="161"/>
    </location>
</feature>
<dbReference type="Pfam" id="PF08281">
    <property type="entry name" value="Sigma70_r4_2"/>
    <property type="match status" value="1"/>
</dbReference>
<dbReference type="InterPro" id="IPR013325">
    <property type="entry name" value="RNA_pol_sigma_r2"/>
</dbReference>
<dbReference type="Gene3D" id="1.10.10.10">
    <property type="entry name" value="Winged helix-like DNA-binding domain superfamily/Winged helix DNA-binding domain"/>
    <property type="match status" value="1"/>
</dbReference>
<dbReference type="CDD" id="cd06171">
    <property type="entry name" value="Sigma70_r4"/>
    <property type="match status" value="1"/>
</dbReference>
<dbReference type="eggNOG" id="COG1595">
    <property type="taxonomic scope" value="Bacteria"/>
</dbReference>
<keyword evidence="3" id="KW-0731">Sigma factor</keyword>
<dbReference type="GO" id="GO:0006352">
    <property type="term" value="P:DNA-templated transcription initiation"/>
    <property type="evidence" value="ECO:0007669"/>
    <property type="project" value="InterPro"/>
</dbReference>
<reference evidence="8 9" key="1">
    <citation type="submission" date="2009-02" db="EMBL/GenBank/DDBJ databases">
        <title>Sequencing of the draft genome and assembly of Dethiobacter alkaliphilus AHT 1.</title>
        <authorList>
            <consortium name="US DOE Joint Genome Institute (JGI-PGF)"/>
            <person name="Lucas S."/>
            <person name="Copeland A."/>
            <person name="Lapidus A."/>
            <person name="Glavina del Rio T."/>
            <person name="Dalin E."/>
            <person name="Tice H."/>
            <person name="Bruce D."/>
            <person name="Goodwin L."/>
            <person name="Pitluck S."/>
            <person name="Larimer F."/>
            <person name="Land M.L."/>
            <person name="Hauser L."/>
            <person name="Muyzer G."/>
        </authorList>
    </citation>
    <scope>NUCLEOTIDE SEQUENCE [LARGE SCALE GENOMIC DNA]</scope>
    <source>
        <strain evidence="8 9">AHT 1</strain>
    </source>
</reference>
<dbReference type="InterPro" id="IPR036388">
    <property type="entry name" value="WH-like_DNA-bd_sf"/>
</dbReference>
<keyword evidence="2" id="KW-0805">Transcription regulation</keyword>
<organism evidence="8 9">
    <name type="scientific">Dethiobacter alkaliphilus AHT 1</name>
    <dbReference type="NCBI Taxonomy" id="555088"/>
    <lineage>
        <taxon>Bacteria</taxon>
        <taxon>Bacillati</taxon>
        <taxon>Bacillota</taxon>
        <taxon>Dethiobacteria</taxon>
        <taxon>Dethiobacterales</taxon>
        <taxon>Dethiobacteraceae</taxon>
        <taxon>Dethiobacter</taxon>
    </lineage>
</organism>
<evidence type="ECO:0000313" key="9">
    <source>
        <dbReference type="Proteomes" id="UP000006443"/>
    </source>
</evidence>
<evidence type="ECO:0000259" key="6">
    <source>
        <dbReference type="Pfam" id="PF04542"/>
    </source>
</evidence>
<dbReference type="InterPro" id="IPR039425">
    <property type="entry name" value="RNA_pol_sigma-70-like"/>
</dbReference>
<evidence type="ECO:0000256" key="3">
    <source>
        <dbReference type="ARBA" id="ARBA00023082"/>
    </source>
</evidence>
<evidence type="ECO:0000256" key="2">
    <source>
        <dbReference type="ARBA" id="ARBA00023015"/>
    </source>
</evidence>
<keyword evidence="5" id="KW-0804">Transcription</keyword>
<comment type="similarity">
    <text evidence="1">Belongs to the sigma-70 factor family. ECF subfamily.</text>
</comment>
<dbReference type="InterPro" id="IPR007627">
    <property type="entry name" value="RNA_pol_sigma70_r2"/>
</dbReference>
<dbReference type="STRING" id="555088.DealDRAFT_2802"/>
<proteinExistence type="inferred from homology"/>
<dbReference type="OrthoDB" id="9782703at2"/>
<dbReference type="GO" id="GO:0016987">
    <property type="term" value="F:sigma factor activity"/>
    <property type="evidence" value="ECO:0007669"/>
    <property type="project" value="UniProtKB-KW"/>
</dbReference>
<dbReference type="NCBIfam" id="TIGR02937">
    <property type="entry name" value="sigma70-ECF"/>
    <property type="match status" value="1"/>
</dbReference>
<dbReference type="InterPro" id="IPR013324">
    <property type="entry name" value="RNA_pol_sigma_r3/r4-like"/>
</dbReference>
<evidence type="ECO:0000259" key="7">
    <source>
        <dbReference type="Pfam" id="PF08281"/>
    </source>
</evidence>
<evidence type="ECO:0000256" key="1">
    <source>
        <dbReference type="ARBA" id="ARBA00010641"/>
    </source>
</evidence>
<accession>C0GJZ3</accession>
<dbReference type="SUPFAM" id="SSF88659">
    <property type="entry name" value="Sigma3 and sigma4 domains of RNA polymerase sigma factors"/>
    <property type="match status" value="1"/>
</dbReference>
<dbReference type="RefSeq" id="WP_008518543.1">
    <property type="nucleotide sequence ID" value="NZ_ACJM01000019.1"/>
</dbReference>
<dbReference type="EMBL" id="ACJM01000019">
    <property type="protein sequence ID" value="EEG76362.1"/>
    <property type="molecule type" value="Genomic_DNA"/>
</dbReference>
<dbReference type="InterPro" id="IPR014284">
    <property type="entry name" value="RNA_pol_sigma-70_dom"/>
</dbReference>
<keyword evidence="4" id="KW-0238">DNA-binding</keyword>